<organism evidence="1">
    <name type="scientific">Brassica napus</name>
    <name type="common">Rape</name>
    <dbReference type="NCBI Taxonomy" id="3708"/>
    <lineage>
        <taxon>Eukaryota</taxon>
        <taxon>Viridiplantae</taxon>
        <taxon>Streptophyta</taxon>
        <taxon>Embryophyta</taxon>
        <taxon>Tracheophyta</taxon>
        <taxon>Spermatophyta</taxon>
        <taxon>Magnoliopsida</taxon>
        <taxon>eudicotyledons</taxon>
        <taxon>Gunneridae</taxon>
        <taxon>Pentapetalae</taxon>
        <taxon>rosids</taxon>
        <taxon>malvids</taxon>
        <taxon>Brassicales</taxon>
        <taxon>Brassicaceae</taxon>
        <taxon>Brassiceae</taxon>
        <taxon>Brassica</taxon>
    </lineage>
</organism>
<reference evidence="1" key="1">
    <citation type="submission" date="2021-01" db="EMBL/GenBank/DDBJ databases">
        <authorList>
            <consortium name="Genoscope - CEA"/>
            <person name="William W."/>
        </authorList>
    </citation>
    <scope>NUCLEOTIDE SEQUENCE</scope>
</reference>
<dbReference type="AlphaFoldDB" id="A0A817AQP2"/>
<dbReference type="EMBL" id="HG994358">
    <property type="protein sequence ID" value="CAF2288331.1"/>
    <property type="molecule type" value="Genomic_DNA"/>
</dbReference>
<proteinExistence type="predicted"/>
<name>A0A817AQP2_BRANA</name>
<gene>
    <name evidence="1" type="ORF">DARMORV10_A04P25120.1</name>
</gene>
<protein>
    <submittedName>
        <fullName evidence="1">(rape) hypothetical protein</fullName>
    </submittedName>
</protein>
<sequence>MFLFDGFEYQLSGCCSTAEAERCMGKKRKRENKGQLLPIRNDPVYHAEKYPTPPAVYSGKHGSIAEHYRMYVGYDTRNGKWLMIHGLDDVCMKHAKNSRTIQLVNHGGKLVIIWHQWSRQREHKSIWCAVISLEQRLTPSGNMLWGEIEWCKCNVILDLVHKSYKLSSCQSVLV</sequence>
<dbReference type="Proteomes" id="UP001295469">
    <property type="component" value="Chromosome A04"/>
</dbReference>
<evidence type="ECO:0000313" key="1">
    <source>
        <dbReference type="EMBL" id="CAF2288331.1"/>
    </source>
</evidence>
<accession>A0A817AQP2</accession>